<evidence type="ECO:0000313" key="2">
    <source>
        <dbReference type="EMBL" id="TRY80353.1"/>
    </source>
</evidence>
<dbReference type="AlphaFoldDB" id="A0A553PRP8"/>
<accession>A0A553PRP8</accession>
<organism evidence="2 3">
    <name type="scientific">Tigriopus californicus</name>
    <name type="common">Marine copepod</name>
    <dbReference type="NCBI Taxonomy" id="6832"/>
    <lineage>
        <taxon>Eukaryota</taxon>
        <taxon>Metazoa</taxon>
        <taxon>Ecdysozoa</taxon>
        <taxon>Arthropoda</taxon>
        <taxon>Crustacea</taxon>
        <taxon>Multicrustacea</taxon>
        <taxon>Hexanauplia</taxon>
        <taxon>Copepoda</taxon>
        <taxon>Harpacticoida</taxon>
        <taxon>Harpacticidae</taxon>
        <taxon>Tigriopus</taxon>
    </lineage>
</organism>
<dbReference type="EMBL" id="VCGU01000001">
    <property type="protein sequence ID" value="TRY80353.1"/>
    <property type="molecule type" value="Genomic_DNA"/>
</dbReference>
<proteinExistence type="predicted"/>
<dbReference type="PROSITE" id="PS00022">
    <property type="entry name" value="EGF_1"/>
    <property type="match status" value="1"/>
</dbReference>
<keyword evidence="3" id="KW-1185">Reference proteome</keyword>
<evidence type="ECO:0000259" key="1">
    <source>
        <dbReference type="PROSITE" id="PS00022"/>
    </source>
</evidence>
<comment type="caution">
    <text evidence="2">The sequence shown here is derived from an EMBL/GenBank/DDBJ whole genome shotgun (WGS) entry which is preliminary data.</text>
</comment>
<dbReference type="Gene3D" id="2.10.25.10">
    <property type="entry name" value="Laminin"/>
    <property type="match status" value="1"/>
</dbReference>
<gene>
    <name evidence="2" type="ORF">TCAL_15455</name>
</gene>
<sequence length="199" mass="21792">MKDGKGQIVKSVRNCQDVFMALVKMANPILVNVMKVGQAISAISLNAGNPLNDGCHHENGFCIEPDTCICKAGWQGSSCSECVPYWICPEDGYCYEPNQCICNSTVTDGDHFEICNQEKINGPMHREHEGECSLKCTEFTAYELPMGPPIGIRATECSWGQTEGLCTPKQRDCFGSQEWEFGANLGTMELDAASCIYGP</sequence>
<dbReference type="STRING" id="6832.A0A553PRP8"/>
<reference evidence="2 3" key="1">
    <citation type="journal article" date="2018" name="Nat. Ecol. Evol.">
        <title>Genomic signatures of mitonuclear coevolution across populations of Tigriopus californicus.</title>
        <authorList>
            <person name="Barreto F.S."/>
            <person name="Watson E.T."/>
            <person name="Lima T.G."/>
            <person name="Willett C.S."/>
            <person name="Edmands S."/>
            <person name="Li W."/>
            <person name="Burton R.S."/>
        </authorList>
    </citation>
    <scope>NUCLEOTIDE SEQUENCE [LARGE SCALE GENOMIC DNA]</scope>
    <source>
        <strain evidence="2 3">San Diego</strain>
    </source>
</reference>
<name>A0A553PRP8_TIGCA</name>
<dbReference type="Proteomes" id="UP000318571">
    <property type="component" value="Chromosome 12"/>
</dbReference>
<feature type="domain" description="EGF-like" evidence="1">
    <location>
        <begin position="68"/>
        <end position="79"/>
    </location>
</feature>
<evidence type="ECO:0000313" key="3">
    <source>
        <dbReference type="Proteomes" id="UP000318571"/>
    </source>
</evidence>
<protein>
    <recommendedName>
        <fullName evidence="1">EGF-like domain-containing protein</fullName>
    </recommendedName>
</protein>
<dbReference type="InterPro" id="IPR000742">
    <property type="entry name" value="EGF"/>
</dbReference>
<feature type="non-terminal residue" evidence="2">
    <location>
        <position position="199"/>
    </location>
</feature>